<keyword evidence="7" id="KW-1185">Reference proteome</keyword>
<evidence type="ECO:0000313" key="6">
    <source>
        <dbReference type="EMBL" id="WFM83307.1"/>
    </source>
</evidence>
<dbReference type="InterPro" id="IPR051328">
    <property type="entry name" value="T7SS_ABC-Transporter"/>
</dbReference>
<accession>A0ABY8FY94</accession>
<feature type="transmembrane region" description="Helical" evidence="5">
    <location>
        <begin position="871"/>
        <end position="894"/>
    </location>
</feature>
<dbReference type="EMBL" id="CP121208">
    <property type="protein sequence ID" value="WFM83307.1"/>
    <property type="molecule type" value="Genomic_DNA"/>
</dbReference>
<dbReference type="InterPro" id="IPR017501">
    <property type="entry name" value="Phage_infect_YhgE_C"/>
</dbReference>
<dbReference type="Gene3D" id="1.10.287.950">
    <property type="entry name" value="Methyl-accepting chemotaxis protein"/>
    <property type="match status" value="1"/>
</dbReference>
<evidence type="ECO:0000256" key="1">
    <source>
        <dbReference type="ARBA" id="ARBA00004141"/>
    </source>
</evidence>
<protein>
    <submittedName>
        <fullName evidence="6">YhgE/Pip domain-containing protein</fullName>
    </submittedName>
</protein>
<dbReference type="Gene3D" id="3.40.1710.10">
    <property type="entry name" value="abc type-2 transporter like domain"/>
    <property type="match status" value="1"/>
</dbReference>
<keyword evidence="3 5" id="KW-1133">Transmembrane helix</keyword>
<sequence length="966" mass="97992">MMTRMKGPRLATAIVLIAVFVIPLLYAGLLTMTYQNPTHRLDKIVAAVVNEDHPYTATLITGKSEELDLGKELTQALIEPKAGEEVGFTWKKMSKADAEREMTREGVRAILYIPSGFTREVARVGGKDLATASRQQLRLVTDDGVNYLAGTLAKSVASQMTERINARGANRILGRVLLSIDEIRGGMADASKGASTLADGAGRLTVGVGDLARGSVKLENGLTVLRNGTKKAADGSAQLAVGVDKLDGGIVQASRGASQLADGAGQLTTGTGKLNGKTSELASGVGKLADGSHALASGVHTYTDGVSRVGVGVLKIYNNSIVGGDKPSLPQALSRLKAGIGTANDFSASDPSSASKSLAGGIAALQAGIGQLSASLVDGPQTLAGGAQSLAEGSQKLSAGINGDGEETLAKGSDALVAGVEKLSAGVHGIDTSKLAQAVHGSATLQKGVNDYAGGVDKLAKLCQLTADKSPVCAGVSQLAAKSGELRTGSTQLAQGLAEAGKGMSQLGALTEGIDELLAGAKKLQVGITQAGIGASALEQGANKLSAGATAAGDGVKKLSAGADQLAFGAAKLGGGVQQIADSVGDFRSTDQTTLAGALNALRLGVSELTNKSGELRSGADQLHGGLGQLNGTMPVLKEGVGVLREGASRLNSGAGTLSSGLEKLKSGSARAAGSATELANGVGALARGTSDAANGASTLAEGANKAQSGASQISNGSTKLADGLSQGVSKIPDLTQTERNTVADTASSIVKVDPIRSHSVANDGAGFTPMFMSLALWIGTIALFLVLPALDKDMGPKRWVAAVMRPAVTATLIAIVQATLMMVIVNWMGELHAVNIAGLTALAILSSICFMAVNQACVAAFAFRGRFLSIVLLCLQITTMGATFPIETAPAFFRWVHPLLPMSDTQLAFRSMIAGSGVDGIVGRTVLVLVLWTVVAFGISLFASKVRLSRRAGLPADEALAPTAA</sequence>
<name>A0ABY8FY94_9ACTO</name>
<comment type="subcellular location">
    <subcellularLocation>
        <location evidence="1">Membrane</location>
        <topology evidence="1">Multi-pass membrane protein</topology>
    </subcellularLocation>
</comment>
<evidence type="ECO:0000256" key="2">
    <source>
        <dbReference type="ARBA" id="ARBA00022692"/>
    </source>
</evidence>
<evidence type="ECO:0000313" key="7">
    <source>
        <dbReference type="Proteomes" id="UP001215216"/>
    </source>
</evidence>
<evidence type="ECO:0000256" key="5">
    <source>
        <dbReference type="SAM" id="Phobius"/>
    </source>
</evidence>
<dbReference type="InterPro" id="IPR023908">
    <property type="entry name" value="xxxLxxG_rpt"/>
</dbReference>
<feature type="transmembrane region" description="Helical" evidence="5">
    <location>
        <begin position="922"/>
        <end position="944"/>
    </location>
</feature>
<dbReference type="PANTHER" id="PTHR43077:SF5">
    <property type="entry name" value="PHAGE INFECTION PROTEIN"/>
    <property type="match status" value="1"/>
</dbReference>
<keyword evidence="2 5" id="KW-0812">Transmembrane</keyword>
<organism evidence="6 7">
    <name type="scientific">Arcanobacterium canis</name>
    <dbReference type="NCBI Taxonomy" id="999183"/>
    <lineage>
        <taxon>Bacteria</taxon>
        <taxon>Bacillati</taxon>
        <taxon>Actinomycetota</taxon>
        <taxon>Actinomycetes</taxon>
        <taxon>Actinomycetales</taxon>
        <taxon>Actinomycetaceae</taxon>
        <taxon>Arcanobacterium</taxon>
    </lineage>
</organism>
<gene>
    <name evidence="6" type="ORF">P7079_07930</name>
</gene>
<dbReference type="NCBIfam" id="TIGR03057">
    <property type="entry name" value="xxxLxxG_by_4"/>
    <property type="match status" value="5"/>
</dbReference>
<evidence type="ECO:0000256" key="4">
    <source>
        <dbReference type="ARBA" id="ARBA00023136"/>
    </source>
</evidence>
<dbReference type="Proteomes" id="UP001215216">
    <property type="component" value="Chromosome"/>
</dbReference>
<proteinExistence type="predicted"/>
<keyword evidence="4 5" id="KW-0472">Membrane</keyword>
<feature type="transmembrane region" description="Helical" evidence="5">
    <location>
        <begin position="771"/>
        <end position="791"/>
    </location>
</feature>
<reference evidence="6 7" key="1">
    <citation type="submission" date="2023-03" db="EMBL/GenBank/DDBJ databases">
        <title>Complete genome of Arcanobacterium canis strain DSM 25104 isolated in 2010 from a canine otitis externa in Germany.</title>
        <authorList>
            <person name="Borowiak M."/>
            <person name="Kreitlow A."/>
            <person name="Malorny B."/>
            <person name="Laemmler C."/>
            <person name="Prenger-Berninghoff E."/>
            <person name="Ploetz M."/>
            <person name="Abdulmawjood A."/>
        </authorList>
    </citation>
    <scope>NUCLEOTIDE SEQUENCE [LARGE SCALE GENOMIC DNA]</scope>
    <source>
        <strain evidence="6 7">DSM 25104</strain>
    </source>
</reference>
<dbReference type="RefSeq" id="WP_278012702.1">
    <property type="nucleotide sequence ID" value="NZ_CP121208.1"/>
</dbReference>
<feature type="transmembrane region" description="Helical" evidence="5">
    <location>
        <begin position="803"/>
        <end position="825"/>
    </location>
</feature>
<feature type="transmembrane region" description="Helical" evidence="5">
    <location>
        <begin position="837"/>
        <end position="864"/>
    </location>
</feature>
<evidence type="ECO:0000256" key="3">
    <source>
        <dbReference type="ARBA" id="ARBA00022989"/>
    </source>
</evidence>
<dbReference type="NCBIfam" id="TIGR03062">
    <property type="entry name" value="pip_yhgE_Cterm"/>
    <property type="match status" value="1"/>
</dbReference>
<dbReference type="PANTHER" id="PTHR43077">
    <property type="entry name" value="TRANSPORT PERMEASE YVFS-RELATED"/>
    <property type="match status" value="1"/>
</dbReference>